<feature type="chain" id="PRO_5001705459" evidence="1">
    <location>
        <begin position="17"/>
        <end position="66"/>
    </location>
</feature>
<gene>
    <name evidence="2" type="ORF">T265_01140</name>
</gene>
<evidence type="ECO:0000256" key="1">
    <source>
        <dbReference type="SAM" id="SignalP"/>
    </source>
</evidence>
<dbReference type="RefSeq" id="XP_009163365.1">
    <property type="nucleotide sequence ID" value="XM_009165101.1"/>
</dbReference>
<evidence type="ECO:0000313" key="2">
    <source>
        <dbReference type="EMBL" id="KER32850.1"/>
    </source>
</evidence>
<dbReference type="CTD" id="20315328"/>
<dbReference type="AlphaFoldDB" id="A0A075AAN1"/>
<dbReference type="EMBL" id="KL596630">
    <property type="protein sequence ID" value="KER32850.1"/>
    <property type="molecule type" value="Genomic_DNA"/>
</dbReference>
<dbReference type="Proteomes" id="UP000054324">
    <property type="component" value="Unassembled WGS sequence"/>
</dbReference>
<sequence>MVFAIHWLLNYVSLQAKICTLPRPYGDGPAAAPFRCQAAMPPKGCMRAMILPVCPSLDRKGRVAGK</sequence>
<dbReference type="KEGG" id="ovi:T265_01140"/>
<evidence type="ECO:0000313" key="3">
    <source>
        <dbReference type="Proteomes" id="UP000054324"/>
    </source>
</evidence>
<keyword evidence="1" id="KW-0732">Signal</keyword>
<feature type="signal peptide" evidence="1">
    <location>
        <begin position="1"/>
        <end position="16"/>
    </location>
</feature>
<dbReference type="OrthoDB" id="5062908at2759"/>
<protein>
    <submittedName>
        <fullName evidence="2">Uncharacterized protein</fullName>
    </submittedName>
</protein>
<proteinExistence type="predicted"/>
<organism evidence="2 3">
    <name type="scientific">Opisthorchis viverrini</name>
    <name type="common">Southeast Asian liver fluke</name>
    <dbReference type="NCBI Taxonomy" id="6198"/>
    <lineage>
        <taxon>Eukaryota</taxon>
        <taxon>Metazoa</taxon>
        <taxon>Spiralia</taxon>
        <taxon>Lophotrochozoa</taxon>
        <taxon>Platyhelminthes</taxon>
        <taxon>Trematoda</taxon>
        <taxon>Digenea</taxon>
        <taxon>Opisthorchiida</taxon>
        <taxon>Opisthorchiata</taxon>
        <taxon>Opisthorchiidae</taxon>
        <taxon>Opisthorchis</taxon>
    </lineage>
</organism>
<reference evidence="2 3" key="1">
    <citation type="submission" date="2013-11" db="EMBL/GenBank/DDBJ databases">
        <title>Opisthorchis viverrini - life in the bile duct.</title>
        <authorList>
            <person name="Young N.D."/>
            <person name="Nagarajan N."/>
            <person name="Lin S.J."/>
            <person name="Korhonen P.K."/>
            <person name="Jex A.R."/>
            <person name="Hall R.S."/>
            <person name="Safavi-Hemami H."/>
            <person name="Kaewkong W."/>
            <person name="Bertrand D."/>
            <person name="Gao S."/>
            <person name="Seet Q."/>
            <person name="Wongkham S."/>
            <person name="Teh B.T."/>
            <person name="Wongkham C."/>
            <person name="Intapan P.M."/>
            <person name="Maleewong W."/>
            <person name="Yang X."/>
            <person name="Hu M."/>
            <person name="Wang Z."/>
            <person name="Hofmann A."/>
            <person name="Sternberg P.W."/>
            <person name="Tan P."/>
            <person name="Wang J."/>
            <person name="Gasser R.B."/>
        </authorList>
    </citation>
    <scope>NUCLEOTIDE SEQUENCE [LARGE SCALE GENOMIC DNA]</scope>
</reference>
<keyword evidence="3" id="KW-1185">Reference proteome</keyword>
<name>A0A075AAN1_OPIVI</name>
<dbReference type="GeneID" id="20315328"/>
<accession>A0A075AAN1</accession>